<accession>A0A0M0BVJ2</accession>
<evidence type="ECO:0000259" key="6">
    <source>
        <dbReference type="PROSITE" id="PS51684"/>
    </source>
</evidence>
<dbReference type="EMBL" id="LFWV01000003">
    <property type="protein sequence ID" value="KON32390.1"/>
    <property type="molecule type" value="Genomic_DNA"/>
</dbReference>
<protein>
    <recommendedName>
        <fullName evidence="6">SAM-dependent methyltransferase TRM5/TYW2-type domain-containing protein</fullName>
    </recommendedName>
</protein>
<dbReference type="GO" id="GO:0002939">
    <property type="term" value="P:tRNA N1-guanine methylation"/>
    <property type="evidence" value="ECO:0007669"/>
    <property type="project" value="TreeGrafter"/>
</dbReference>
<dbReference type="AlphaFoldDB" id="A0A0M0BVJ2"/>
<comment type="caution">
    <text evidence="7">The sequence shown here is derived from an EMBL/GenBank/DDBJ whole genome shotgun (WGS) entry which is preliminary data.</text>
</comment>
<feature type="domain" description="SAM-dependent methyltransferase TRM5/TYW2-type" evidence="6">
    <location>
        <begin position="25"/>
        <end position="282"/>
    </location>
</feature>
<gene>
    <name evidence="7" type="ORF">AC478_00415</name>
</gene>
<keyword evidence="5" id="KW-0819">tRNA processing</keyword>
<dbReference type="Pfam" id="PF25133">
    <property type="entry name" value="TYW2_N_2"/>
    <property type="match status" value="1"/>
</dbReference>
<evidence type="ECO:0000256" key="1">
    <source>
        <dbReference type="ARBA" id="ARBA00022490"/>
    </source>
</evidence>
<dbReference type="CDD" id="cd02440">
    <property type="entry name" value="AdoMet_MTases"/>
    <property type="match status" value="1"/>
</dbReference>
<dbReference type="InterPro" id="IPR029063">
    <property type="entry name" value="SAM-dependent_MTases_sf"/>
</dbReference>
<dbReference type="InterPro" id="IPR056744">
    <property type="entry name" value="TRM5/TYW2-like_N"/>
</dbReference>
<proteinExistence type="predicted"/>
<dbReference type="Gene3D" id="3.40.50.150">
    <property type="entry name" value="Vaccinia Virus protein VP39"/>
    <property type="match status" value="1"/>
</dbReference>
<dbReference type="PROSITE" id="PS51684">
    <property type="entry name" value="SAM_MT_TRM5_TYW2"/>
    <property type="match status" value="1"/>
</dbReference>
<evidence type="ECO:0000256" key="5">
    <source>
        <dbReference type="ARBA" id="ARBA00022694"/>
    </source>
</evidence>
<dbReference type="Proteomes" id="UP000054016">
    <property type="component" value="Unassembled WGS sequence"/>
</dbReference>
<evidence type="ECO:0000313" key="8">
    <source>
        <dbReference type="Proteomes" id="UP000054016"/>
    </source>
</evidence>
<reference evidence="8" key="1">
    <citation type="submission" date="2015-06" db="EMBL/GenBank/DDBJ databases">
        <title>New insights into the roles of widespread benthic archaea in carbon and nitrogen cycling.</title>
        <authorList>
            <person name="Lazar C.S."/>
            <person name="Baker B.J."/>
            <person name="Seitz K.W."/>
            <person name="Hyde A.S."/>
            <person name="Dick G.J."/>
            <person name="Hinrichs K.-U."/>
            <person name="Teske A.P."/>
        </authorList>
    </citation>
    <scope>NUCLEOTIDE SEQUENCE [LARGE SCALE GENOMIC DNA]</scope>
</reference>
<dbReference type="GO" id="GO:0008175">
    <property type="term" value="F:tRNA methyltransferase activity"/>
    <property type="evidence" value="ECO:0007669"/>
    <property type="project" value="TreeGrafter"/>
</dbReference>
<dbReference type="InterPro" id="IPR056743">
    <property type="entry name" value="TRM5-TYW2-like_MTfase"/>
</dbReference>
<evidence type="ECO:0000256" key="4">
    <source>
        <dbReference type="ARBA" id="ARBA00022691"/>
    </source>
</evidence>
<sequence>MRKRLRKNLSAVLSSEELGKVYNSFDIVGDIAIIRLPSASSVVAQTAADAIMSRHKDVKTVLLQASPVSGDLRLRRLTHITGQNKTRTVHREFGCSFSVDVTKCYFSPRLSHERMRIATRVEPDETVVNMFAGVGCFSIMIAKHAKPRKVFSIDVSPVAIQFMQENIQLNRVYSKVIPLLGDSKELIHNRLQRVADRVLMPLPEKTIEYLPCALSALKASGGWIHYYDFEHAKKTESLVDKAKSKVAEALRVLGINFGAPLIHVVRSTGPNWFQFVADVYVM</sequence>
<name>A0A0M0BVJ2_9ARCH</name>
<keyword evidence="4" id="KW-0949">S-adenosyl-L-methionine</keyword>
<evidence type="ECO:0000256" key="2">
    <source>
        <dbReference type="ARBA" id="ARBA00022603"/>
    </source>
</evidence>
<dbReference type="GO" id="GO:0005737">
    <property type="term" value="C:cytoplasm"/>
    <property type="evidence" value="ECO:0007669"/>
    <property type="project" value="TreeGrafter"/>
</dbReference>
<dbReference type="SUPFAM" id="SSF53335">
    <property type="entry name" value="S-adenosyl-L-methionine-dependent methyltransferases"/>
    <property type="match status" value="1"/>
</dbReference>
<organism evidence="7 8">
    <name type="scientific">miscellaneous Crenarchaeota group-1 archaeon SG8-32-3</name>
    <dbReference type="NCBI Taxonomy" id="1685125"/>
    <lineage>
        <taxon>Archaea</taxon>
        <taxon>Candidatus Bathyarchaeota</taxon>
        <taxon>MCG-1</taxon>
    </lineage>
</organism>
<evidence type="ECO:0000256" key="3">
    <source>
        <dbReference type="ARBA" id="ARBA00022679"/>
    </source>
</evidence>
<dbReference type="InterPro" id="IPR030382">
    <property type="entry name" value="MeTrfase_TRM5/TYW2"/>
</dbReference>
<dbReference type="PANTHER" id="PTHR23245:SF36">
    <property type="entry name" value="TRNA (GUANINE(37)-N1)-METHYLTRANSFERASE"/>
    <property type="match status" value="1"/>
</dbReference>
<evidence type="ECO:0000313" key="7">
    <source>
        <dbReference type="EMBL" id="KON32390.1"/>
    </source>
</evidence>
<keyword evidence="2" id="KW-0489">Methyltransferase</keyword>
<keyword evidence="1" id="KW-0963">Cytoplasm</keyword>
<keyword evidence="3" id="KW-0808">Transferase</keyword>
<dbReference type="PANTHER" id="PTHR23245">
    <property type="entry name" value="TRNA METHYLTRANSFERASE"/>
    <property type="match status" value="1"/>
</dbReference>
<dbReference type="Gene3D" id="3.30.300.110">
    <property type="entry name" value="Met-10+ protein-like domains"/>
    <property type="match status" value="1"/>
</dbReference>
<dbReference type="Pfam" id="PF02475">
    <property type="entry name" value="TRM5-TYW2_MTfase"/>
    <property type="match status" value="1"/>
</dbReference>